<evidence type="ECO:0000256" key="1">
    <source>
        <dbReference type="ARBA" id="ARBA00004561"/>
    </source>
</evidence>
<evidence type="ECO:0000256" key="4">
    <source>
        <dbReference type="ARBA" id="ARBA00023263"/>
    </source>
</evidence>
<evidence type="ECO:0000256" key="3">
    <source>
        <dbReference type="ARBA" id="ARBA00022729"/>
    </source>
</evidence>
<keyword evidence="8" id="KW-1185">Reference proteome</keyword>
<dbReference type="RefSeq" id="WP_085006220.1">
    <property type="nucleotide sequence ID" value="NZ_MWPR01000014.1"/>
</dbReference>
<dbReference type="PANTHER" id="PTHR33420:SF12">
    <property type="entry name" value="FIMBRIN-LIKE PROTEIN FIMI-RELATED"/>
    <property type="match status" value="1"/>
</dbReference>
<organism evidence="7 8">
    <name type="scientific">Kluyvera intermedia</name>
    <name type="common">Enterobacter intermedius</name>
    <dbReference type="NCBI Taxonomy" id="61648"/>
    <lineage>
        <taxon>Bacteria</taxon>
        <taxon>Pseudomonadati</taxon>
        <taxon>Pseudomonadota</taxon>
        <taxon>Gammaproteobacteria</taxon>
        <taxon>Enterobacterales</taxon>
        <taxon>Enterobacteriaceae</taxon>
        <taxon>Kluyvera</taxon>
    </lineage>
</organism>
<dbReference type="InterPro" id="IPR000259">
    <property type="entry name" value="Adhesion_dom_fimbrial"/>
</dbReference>
<evidence type="ECO:0000256" key="2">
    <source>
        <dbReference type="ARBA" id="ARBA00006671"/>
    </source>
</evidence>
<dbReference type="Proteomes" id="UP000192521">
    <property type="component" value="Unassembled WGS sequence"/>
</dbReference>
<dbReference type="InterPro" id="IPR008966">
    <property type="entry name" value="Adhesion_dom_sf"/>
</dbReference>
<evidence type="ECO:0000256" key="5">
    <source>
        <dbReference type="SAM" id="SignalP"/>
    </source>
</evidence>
<gene>
    <name evidence="7" type="ORF">B2M27_11330</name>
</gene>
<evidence type="ECO:0000313" key="7">
    <source>
        <dbReference type="EMBL" id="ORJ50188.1"/>
    </source>
</evidence>
<reference evidence="7 8" key="1">
    <citation type="submission" date="2017-02" db="EMBL/GenBank/DDBJ databases">
        <title>Draft genome sequence of a Kluyvera intermedia isolate from a patient with a pancreatic abscess.</title>
        <authorList>
            <person name="Thele R."/>
        </authorList>
    </citation>
    <scope>NUCLEOTIDE SEQUENCE [LARGE SCALE GENOMIC DNA]</scope>
    <source>
        <strain evidence="7 8">FOSA7093</strain>
    </source>
</reference>
<feature type="signal peptide" evidence="5">
    <location>
        <begin position="1"/>
        <end position="19"/>
    </location>
</feature>
<dbReference type="PANTHER" id="PTHR33420">
    <property type="entry name" value="FIMBRIAL SUBUNIT ELFA-RELATED"/>
    <property type="match status" value="1"/>
</dbReference>
<evidence type="ECO:0000259" key="6">
    <source>
        <dbReference type="Pfam" id="PF00419"/>
    </source>
</evidence>
<comment type="subcellular location">
    <subcellularLocation>
        <location evidence="1">Fimbrium</location>
    </subcellularLocation>
</comment>
<feature type="domain" description="Fimbrial-type adhesion" evidence="6">
    <location>
        <begin position="225"/>
        <end position="384"/>
    </location>
</feature>
<dbReference type="Gene3D" id="2.60.40.1090">
    <property type="entry name" value="Fimbrial-type adhesion domain"/>
    <property type="match status" value="1"/>
</dbReference>
<proteinExistence type="inferred from homology"/>
<evidence type="ECO:0000313" key="8">
    <source>
        <dbReference type="Proteomes" id="UP000192521"/>
    </source>
</evidence>
<keyword evidence="4" id="KW-0281">Fimbrium</keyword>
<dbReference type="Pfam" id="PF00419">
    <property type="entry name" value="Fimbrial"/>
    <property type="match status" value="1"/>
</dbReference>
<dbReference type="SUPFAM" id="SSF49401">
    <property type="entry name" value="Bacterial adhesins"/>
    <property type="match status" value="1"/>
</dbReference>
<sequence>MNKKYLLMSMLCCTPYAHASFTLDDCTYTTNETTVQLPARKISLDPNAPIGTLFYAYTASIPSGSGTMHCDGSANQKYQQSYLIQAGGAMTTVSGAGTFPANSRIYKTNIPGVGVVISKGSTKVLPITNAVATLTGGVMPVDFRYTSLSIDINLIKYDDIPGGPHIISLVGIPSVEVSTEFVTGTDTVTRANAYTSHTVTMPINKPFVLGRFNFGAGAVEILSSTCDTPDSLVDLGKRNINNVTYREGGNFATPWVDASIHLTNCPVFYGVGGRTLMTGNVKNNVMTLTLIPNNTTTSNQGIMPINTVGYAASGVGIQLAYGTTAVNTKVNFATGKGTKTYTLSPSIGSAYTLPLVARYVQTASSINDVQPGAANGKVTYLINYF</sequence>
<name>A0ABX3UF93_KLUIN</name>
<dbReference type="EMBL" id="MWPR01000014">
    <property type="protein sequence ID" value="ORJ50188.1"/>
    <property type="molecule type" value="Genomic_DNA"/>
</dbReference>
<protein>
    <recommendedName>
        <fullName evidence="6">Fimbrial-type adhesion domain-containing protein</fullName>
    </recommendedName>
</protein>
<dbReference type="InterPro" id="IPR050263">
    <property type="entry name" value="Bact_Fimbrial_Adh_Pro"/>
</dbReference>
<keyword evidence="3 5" id="KW-0732">Signal</keyword>
<comment type="caution">
    <text evidence="7">The sequence shown here is derived from an EMBL/GenBank/DDBJ whole genome shotgun (WGS) entry which is preliminary data.</text>
</comment>
<accession>A0ABX3UF93</accession>
<dbReference type="InterPro" id="IPR036937">
    <property type="entry name" value="Adhesion_dom_fimbrial_sf"/>
</dbReference>
<feature type="chain" id="PRO_5045461733" description="Fimbrial-type adhesion domain-containing protein" evidence="5">
    <location>
        <begin position="20"/>
        <end position="385"/>
    </location>
</feature>
<comment type="similarity">
    <text evidence="2">Belongs to the fimbrial protein family.</text>
</comment>
<dbReference type="Gene3D" id="2.60.40.3310">
    <property type="match status" value="1"/>
</dbReference>